<dbReference type="Gene3D" id="1.25.10.10">
    <property type="entry name" value="Leucine-rich Repeat Variant"/>
    <property type="match status" value="1"/>
</dbReference>
<dbReference type="InterPro" id="IPR016024">
    <property type="entry name" value="ARM-type_fold"/>
</dbReference>
<proteinExistence type="predicted"/>
<protein>
    <submittedName>
        <fullName evidence="1">Uncharacterized protein</fullName>
    </submittedName>
</protein>
<dbReference type="InParanoid" id="A2ETC7"/>
<dbReference type="SMR" id="A2ETC7"/>
<evidence type="ECO:0000313" key="2">
    <source>
        <dbReference type="Proteomes" id="UP000001542"/>
    </source>
</evidence>
<dbReference type="RefSeq" id="XP_001316340.1">
    <property type="nucleotide sequence ID" value="XM_001316305.1"/>
</dbReference>
<sequence>MIHGYKLEPDDLDINKVPVKRTYTAAERISKKINIEKEHLIPDDAKFWDQFSEYVDQVDEQGVYTLLEILINVAEKRAFKYNGQFAANNMAAKFLYIWSPETPIGALVMKSIFLLITYSDTYLNEFIKCGIIEFLAQHMFITPTPDESVRNMIAICYEISRSSLENRNKILEFLNIPALFDYCVNHESDSNKIKLMFNLLISILKYPEITDVLYENCLEIYRISREIYLPNPKFEKYHWEFTKYLSFFPDFVEEINNTDPQLENLLNTVNNASQMHLTIVCIIISNLLSNGFSPNENIIIFIQNVFKLSDFIYIIHPTCLIVQSLLETNSLPQNSINLKQLIDIVNSGPNNSKTIAFSTVCALIHQFKDVFDAIDFGILESIVEILEFGQDANSVTEAVQLLDYIITEHQNYTHKTTVFDKFVEIGGIDLLLDVKDDFDEGTAFLIDSFLATHAPEEQE</sequence>
<dbReference type="Proteomes" id="UP000001542">
    <property type="component" value="Unassembled WGS sequence"/>
</dbReference>
<dbReference type="KEGG" id="tva:4761966"/>
<dbReference type="InterPro" id="IPR011989">
    <property type="entry name" value="ARM-like"/>
</dbReference>
<reference evidence="1" key="1">
    <citation type="submission" date="2006-10" db="EMBL/GenBank/DDBJ databases">
        <authorList>
            <person name="Amadeo P."/>
            <person name="Zhao Q."/>
            <person name="Wortman J."/>
            <person name="Fraser-Liggett C."/>
            <person name="Carlton J."/>
        </authorList>
    </citation>
    <scope>NUCLEOTIDE SEQUENCE</scope>
    <source>
        <strain evidence="1">G3</strain>
    </source>
</reference>
<name>A2ETC7_TRIV3</name>
<dbReference type="EMBL" id="DS113485">
    <property type="protein sequence ID" value="EAY04117.1"/>
    <property type="molecule type" value="Genomic_DNA"/>
</dbReference>
<accession>A2ETC7</accession>
<reference evidence="1" key="2">
    <citation type="journal article" date="2007" name="Science">
        <title>Draft genome sequence of the sexually transmitted pathogen Trichomonas vaginalis.</title>
        <authorList>
            <person name="Carlton J.M."/>
            <person name="Hirt R.P."/>
            <person name="Silva J.C."/>
            <person name="Delcher A.L."/>
            <person name="Schatz M."/>
            <person name="Zhao Q."/>
            <person name="Wortman J.R."/>
            <person name="Bidwell S.L."/>
            <person name="Alsmark U.C.M."/>
            <person name="Besteiro S."/>
            <person name="Sicheritz-Ponten T."/>
            <person name="Noel C.J."/>
            <person name="Dacks J.B."/>
            <person name="Foster P.G."/>
            <person name="Simillion C."/>
            <person name="Van de Peer Y."/>
            <person name="Miranda-Saavedra D."/>
            <person name="Barton G.J."/>
            <person name="Westrop G.D."/>
            <person name="Mueller S."/>
            <person name="Dessi D."/>
            <person name="Fiori P.L."/>
            <person name="Ren Q."/>
            <person name="Paulsen I."/>
            <person name="Zhang H."/>
            <person name="Bastida-Corcuera F.D."/>
            <person name="Simoes-Barbosa A."/>
            <person name="Brown M.T."/>
            <person name="Hayes R.D."/>
            <person name="Mukherjee M."/>
            <person name="Okumura C.Y."/>
            <person name="Schneider R."/>
            <person name="Smith A.J."/>
            <person name="Vanacova S."/>
            <person name="Villalvazo M."/>
            <person name="Haas B.J."/>
            <person name="Pertea M."/>
            <person name="Feldblyum T.V."/>
            <person name="Utterback T.R."/>
            <person name="Shu C.L."/>
            <person name="Osoegawa K."/>
            <person name="de Jong P.J."/>
            <person name="Hrdy I."/>
            <person name="Horvathova L."/>
            <person name="Zubacova Z."/>
            <person name="Dolezal P."/>
            <person name="Malik S.B."/>
            <person name="Logsdon J.M. Jr."/>
            <person name="Henze K."/>
            <person name="Gupta A."/>
            <person name="Wang C.C."/>
            <person name="Dunne R.L."/>
            <person name="Upcroft J.A."/>
            <person name="Upcroft P."/>
            <person name="White O."/>
            <person name="Salzberg S.L."/>
            <person name="Tang P."/>
            <person name="Chiu C.-H."/>
            <person name="Lee Y.-S."/>
            <person name="Embley T.M."/>
            <person name="Coombs G.H."/>
            <person name="Mottram J.C."/>
            <person name="Tachezy J."/>
            <person name="Fraser-Liggett C.M."/>
            <person name="Johnson P.J."/>
        </authorList>
    </citation>
    <scope>NUCLEOTIDE SEQUENCE [LARGE SCALE GENOMIC DNA]</scope>
    <source>
        <strain evidence="1">G3</strain>
    </source>
</reference>
<dbReference type="AlphaFoldDB" id="A2ETC7"/>
<gene>
    <name evidence="1" type="ORF">TVAG_483550</name>
</gene>
<dbReference type="SUPFAM" id="SSF48371">
    <property type="entry name" value="ARM repeat"/>
    <property type="match status" value="1"/>
</dbReference>
<keyword evidence="2" id="KW-1185">Reference proteome</keyword>
<organism evidence="1 2">
    <name type="scientific">Trichomonas vaginalis (strain ATCC PRA-98 / G3)</name>
    <dbReference type="NCBI Taxonomy" id="412133"/>
    <lineage>
        <taxon>Eukaryota</taxon>
        <taxon>Metamonada</taxon>
        <taxon>Parabasalia</taxon>
        <taxon>Trichomonadida</taxon>
        <taxon>Trichomonadidae</taxon>
        <taxon>Trichomonas</taxon>
    </lineage>
</organism>
<dbReference type="VEuPathDB" id="TrichDB:TVAG_483550"/>
<evidence type="ECO:0000313" key="1">
    <source>
        <dbReference type="EMBL" id="EAY04117.1"/>
    </source>
</evidence>
<dbReference type="VEuPathDB" id="TrichDB:TVAGG3_0620550"/>